<protein>
    <submittedName>
        <fullName evidence="1">Uncharacterized protein</fullName>
    </submittedName>
</protein>
<organism evidence="1 2">
    <name type="scientific">Prochlorococcus marinus str. GP2</name>
    <dbReference type="NCBI Taxonomy" id="59925"/>
    <lineage>
        <taxon>Bacteria</taxon>
        <taxon>Bacillati</taxon>
        <taxon>Cyanobacteriota</taxon>
        <taxon>Cyanophyceae</taxon>
        <taxon>Synechococcales</taxon>
        <taxon>Prochlorococcaceae</taxon>
        <taxon>Prochlorococcus</taxon>
    </lineage>
</organism>
<comment type="caution">
    <text evidence="1">The sequence shown here is derived from an EMBL/GenBank/DDBJ whole genome shotgun (WGS) entry which is preliminary data.</text>
</comment>
<dbReference type="Proteomes" id="UP000030598">
    <property type="component" value="Unassembled WGS sequence"/>
</dbReference>
<accession>A0A0A1ZDA6</accession>
<dbReference type="AlphaFoldDB" id="A0A0A1ZDA6"/>
<evidence type="ECO:0000313" key="1">
    <source>
        <dbReference type="EMBL" id="KGF87425.1"/>
    </source>
</evidence>
<evidence type="ECO:0000313" key="2">
    <source>
        <dbReference type="Proteomes" id="UP000030598"/>
    </source>
</evidence>
<gene>
    <name evidence="1" type="ORF">EU91_1155</name>
</gene>
<proteinExistence type="predicted"/>
<reference evidence="2" key="1">
    <citation type="journal article" date="2014" name="Sci. Data">
        <title>Genomes of diverse isolates of the marine cyanobacterium Prochlorococcus.</title>
        <authorList>
            <person name="Biller S."/>
            <person name="Berube P."/>
            <person name="Thompson J."/>
            <person name="Kelly L."/>
            <person name="Roggensack S."/>
            <person name="Awad L."/>
            <person name="Roache-Johnson K."/>
            <person name="Ding H."/>
            <person name="Giovannoni S.J."/>
            <person name="Moore L.R."/>
            <person name="Chisholm S.W."/>
        </authorList>
    </citation>
    <scope>NUCLEOTIDE SEQUENCE [LARGE SCALE GENOMIC DNA]</scope>
    <source>
        <strain evidence="2">GP2</strain>
    </source>
</reference>
<dbReference type="EMBL" id="JNAH01000005">
    <property type="protein sequence ID" value="KGF87425.1"/>
    <property type="molecule type" value="Genomic_DNA"/>
</dbReference>
<name>A0A0A1ZDA6_PROMR</name>
<sequence length="73" mass="8532">MRIVFGIDILDCNMGNNIEPFLNFILLNIIYKTGRKSSYKKKRAYLNPLLSLTYIFPEVKNAPKSWLLVGNFY</sequence>